<organism evidence="1">
    <name type="scientific">Rhizophora mucronata</name>
    <name type="common">Asiatic mangrove</name>
    <dbReference type="NCBI Taxonomy" id="61149"/>
    <lineage>
        <taxon>Eukaryota</taxon>
        <taxon>Viridiplantae</taxon>
        <taxon>Streptophyta</taxon>
        <taxon>Embryophyta</taxon>
        <taxon>Tracheophyta</taxon>
        <taxon>Spermatophyta</taxon>
        <taxon>Magnoliopsida</taxon>
        <taxon>eudicotyledons</taxon>
        <taxon>Gunneridae</taxon>
        <taxon>Pentapetalae</taxon>
        <taxon>rosids</taxon>
        <taxon>fabids</taxon>
        <taxon>Malpighiales</taxon>
        <taxon>Rhizophoraceae</taxon>
        <taxon>Rhizophora</taxon>
    </lineage>
</organism>
<proteinExistence type="predicted"/>
<sequence>MKTLYAPTLLTNNLLDSEVTDLMNSLQQKQREWRTKIPLLPMSNKSSFELQVLYTLSLMWSHVLRANPWSHELSATSMDSVNLAASSL</sequence>
<evidence type="ECO:0000313" key="1">
    <source>
        <dbReference type="EMBL" id="MBX44584.1"/>
    </source>
</evidence>
<name>A0A2P2NQ83_RHIMU</name>
<protein>
    <submittedName>
        <fullName evidence="1">Uncharacterized protein</fullName>
    </submittedName>
</protein>
<accession>A0A2P2NQ83</accession>
<dbReference type="EMBL" id="GGEC01064100">
    <property type="protein sequence ID" value="MBX44584.1"/>
    <property type="molecule type" value="Transcribed_RNA"/>
</dbReference>
<dbReference type="AlphaFoldDB" id="A0A2P2NQ83"/>
<reference evidence="1" key="1">
    <citation type="submission" date="2018-02" db="EMBL/GenBank/DDBJ databases">
        <title>Rhizophora mucronata_Transcriptome.</title>
        <authorList>
            <person name="Meera S.P."/>
            <person name="Sreeshan A."/>
            <person name="Augustine A."/>
        </authorList>
    </citation>
    <scope>NUCLEOTIDE SEQUENCE</scope>
    <source>
        <tissue evidence="1">Leaf</tissue>
    </source>
</reference>